<dbReference type="EMBL" id="JAZHXJ010000014">
    <property type="protein sequence ID" value="KAL1882699.1"/>
    <property type="molecule type" value="Genomic_DNA"/>
</dbReference>
<reference evidence="11 12" key="1">
    <citation type="journal article" date="2024" name="Commun. Biol.">
        <title>Comparative genomic analysis of thermophilic fungi reveals convergent evolutionary adaptations and gene losses.</title>
        <authorList>
            <person name="Steindorff A.S."/>
            <person name="Aguilar-Pontes M.V."/>
            <person name="Robinson A.J."/>
            <person name="Andreopoulos B."/>
            <person name="LaButti K."/>
            <person name="Kuo A."/>
            <person name="Mondo S."/>
            <person name="Riley R."/>
            <person name="Otillar R."/>
            <person name="Haridas S."/>
            <person name="Lipzen A."/>
            <person name="Grimwood J."/>
            <person name="Schmutz J."/>
            <person name="Clum A."/>
            <person name="Reid I.D."/>
            <person name="Moisan M.C."/>
            <person name="Butler G."/>
            <person name="Nguyen T.T.M."/>
            <person name="Dewar K."/>
            <person name="Conant G."/>
            <person name="Drula E."/>
            <person name="Henrissat B."/>
            <person name="Hansel C."/>
            <person name="Singer S."/>
            <person name="Hutchinson M.I."/>
            <person name="de Vries R.P."/>
            <person name="Natvig D.O."/>
            <person name="Powell A.J."/>
            <person name="Tsang A."/>
            <person name="Grigoriev I.V."/>
        </authorList>
    </citation>
    <scope>NUCLEOTIDE SEQUENCE [LARGE SCALE GENOMIC DNA]</scope>
    <source>
        <strain evidence="11 12">ATCC 24622</strain>
    </source>
</reference>
<dbReference type="HAMAP" id="MF_03226">
    <property type="entry name" value="YJU2"/>
    <property type="match status" value="1"/>
</dbReference>
<feature type="binding site" evidence="8">
    <location>
        <position position="83"/>
    </location>
    <ligand>
        <name>Zn(2+)</name>
        <dbReference type="ChEBI" id="CHEBI:29105"/>
    </ligand>
</feature>
<comment type="subcellular location">
    <subcellularLocation>
        <location evidence="1 8">Nucleus</location>
    </subcellularLocation>
</comment>
<comment type="caution">
    <text evidence="11">The sequence shown here is derived from an EMBL/GenBank/DDBJ whole genome shotgun (WGS) entry which is preliminary data.</text>
</comment>
<evidence type="ECO:0000256" key="2">
    <source>
        <dbReference type="ARBA" id="ARBA00022664"/>
    </source>
</evidence>
<gene>
    <name evidence="11" type="ORF">VTK73DRAFT_1611</name>
</gene>
<feature type="region of interest" description="Disordered" evidence="10">
    <location>
        <begin position="189"/>
        <end position="210"/>
    </location>
</feature>
<evidence type="ECO:0000256" key="5">
    <source>
        <dbReference type="ARBA" id="ARBA00022833"/>
    </source>
</evidence>
<feature type="binding site" evidence="8">
    <location>
        <position position="46"/>
    </location>
    <ligand>
        <name>Zn(2+)</name>
        <dbReference type="ChEBI" id="CHEBI:29105"/>
    </ligand>
</feature>
<dbReference type="InterPro" id="IPR007590">
    <property type="entry name" value="Saf4/Yju2"/>
</dbReference>
<keyword evidence="2" id="KW-0507">mRNA processing</keyword>
<evidence type="ECO:0000256" key="4">
    <source>
        <dbReference type="ARBA" id="ARBA00022728"/>
    </source>
</evidence>
<feature type="binding site" evidence="8">
    <location>
        <position position="49"/>
    </location>
    <ligand>
        <name>Zn(2+)</name>
        <dbReference type="ChEBI" id="CHEBI:29105"/>
    </ligand>
</feature>
<evidence type="ECO:0000256" key="3">
    <source>
        <dbReference type="ARBA" id="ARBA00022723"/>
    </source>
</evidence>
<dbReference type="PANTHER" id="PTHR12111">
    <property type="entry name" value="SPLICING FACTOR YJU2"/>
    <property type="match status" value="1"/>
</dbReference>
<keyword evidence="7 8" id="KW-0539">Nucleus</keyword>
<name>A0ABR3Y379_9PEZI</name>
<evidence type="ECO:0000256" key="6">
    <source>
        <dbReference type="ARBA" id="ARBA00023187"/>
    </source>
</evidence>
<dbReference type="Proteomes" id="UP001586593">
    <property type="component" value="Unassembled WGS sequence"/>
</dbReference>
<feature type="coiled-coil region" evidence="9">
    <location>
        <begin position="125"/>
        <end position="161"/>
    </location>
</feature>
<comment type="function">
    <text evidence="8">Part of the spliceosome which catalyzes two sequential transesterification reactions, first the excision of the non-coding intron from pre-mRNA and then the ligation of the coding exons to form the mature mRNA. Plays a role in stabilizing the structure of the spliceosome catalytic core and docking of the branch helix into the active site, producing 5'-exon and lariat intron-3'-intermediates.</text>
</comment>
<feature type="compositionally biased region" description="Basic and acidic residues" evidence="10">
    <location>
        <begin position="196"/>
        <end position="207"/>
    </location>
</feature>
<feature type="region of interest" description="Disordered" evidence="10">
    <location>
        <begin position="224"/>
        <end position="290"/>
    </location>
</feature>
<keyword evidence="4 8" id="KW-0747">Spliceosome</keyword>
<keyword evidence="5 8" id="KW-0862">Zinc</keyword>
<evidence type="ECO:0000256" key="9">
    <source>
        <dbReference type="SAM" id="Coils"/>
    </source>
</evidence>
<comment type="subunit">
    <text evidence="8">Component of the spliceosome. Present in the activated B complex, the catalytically activated B* complex which catalyzes the branching, the catalytic step 1 C complex catalyzing the exon ligation, and the postcatalytic P complex containing the ligated exons (mRNA) and the excised lariat intron.</text>
</comment>
<keyword evidence="6" id="KW-0508">mRNA splicing</keyword>
<accession>A0ABR3Y379</accession>
<proteinExistence type="inferred from homology"/>
<sequence>MSERKVLTKYYPADFDPSKLGRTKKPKQTGPRVQSVRLMLPFSLRCTTCGEYMGKGRKFNARKETPPDEKYLNIQIYRFFIRCTRCSGEIVFRTDPRHFDYICERGAKRNTDPWKRGLGEDPERDETDEQRLDRLEREMAEEEERNAMAELEAKTIDAKREMAVADALDEIRSRNARIERAHREGADATVDLSILHPEDEERLRQEKEDEEAARRAFAFARAHELLEETIEEDGAGGGSEATPGSAAGESNNRANDAASVSPPPKPAASIADIPPPTFKRQVKKKKDHAALLGIKKKAPLV</sequence>
<dbReference type="Pfam" id="PF04502">
    <property type="entry name" value="Saf4_Yju2"/>
    <property type="match status" value="1"/>
</dbReference>
<organism evidence="11 12">
    <name type="scientific">Phialemonium thermophilum</name>
    <dbReference type="NCBI Taxonomy" id="223376"/>
    <lineage>
        <taxon>Eukaryota</taxon>
        <taxon>Fungi</taxon>
        <taxon>Dikarya</taxon>
        <taxon>Ascomycota</taxon>
        <taxon>Pezizomycotina</taxon>
        <taxon>Sordariomycetes</taxon>
        <taxon>Sordariomycetidae</taxon>
        <taxon>Cephalothecales</taxon>
        <taxon>Cephalothecaceae</taxon>
        <taxon>Phialemonium</taxon>
    </lineage>
</organism>
<feature type="binding site" evidence="8">
    <location>
        <position position="86"/>
    </location>
    <ligand>
        <name>Zn(2+)</name>
        <dbReference type="ChEBI" id="CHEBI:29105"/>
    </ligand>
</feature>
<keyword evidence="12" id="KW-1185">Reference proteome</keyword>
<keyword evidence="3 8" id="KW-0479">Metal-binding</keyword>
<protein>
    <recommendedName>
        <fullName evidence="8">Splicing factor YJU2</fullName>
    </recommendedName>
</protein>
<evidence type="ECO:0000313" key="12">
    <source>
        <dbReference type="Proteomes" id="UP001586593"/>
    </source>
</evidence>
<evidence type="ECO:0000256" key="10">
    <source>
        <dbReference type="SAM" id="MobiDB-lite"/>
    </source>
</evidence>
<evidence type="ECO:0000313" key="11">
    <source>
        <dbReference type="EMBL" id="KAL1882699.1"/>
    </source>
</evidence>
<evidence type="ECO:0000256" key="8">
    <source>
        <dbReference type="HAMAP-Rule" id="MF_03226"/>
    </source>
</evidence>
<keyword evidence="9" id="KW-0175">Coiled coil</keyword>
<dbReference type="InterPro" id="IPR043701">
    <property type="entry name" value="Yju2"/>
</dbReference>
<comment type="similarity">
    <text evidence="8">Belongs to the CWC16 family. YJU2 subfamily.</text>
</comment>
<evidence type="ECO:0000256" key="7">
    <source>
        <dbReference type="ARBA" id="ARBA00023242"/>
    </source>
</evidence>
<dbReference type="PANTHER" id="PTHR12111:SF1">
    <property type="entry name" value="SPLICING FACTOR YJU2"/>
    <property type="match status" value="1"/>
</dbReference>
<evidence type="ECO:0000256" key="1">
    <source>
        <dbReference type="ARBA" id="ARBA00004123"/>
    </source>
</evidence>